<evidence type="ECO:0000256" key="5">
    <source>
        <dbReference type="ARBA" id="ARBA00023002"/>
    </source>
</evidence>
<evidence type="ECO:0000256" key="1">
    <source>
        <dbReference type="ARBA" id="ARBA00001947"/>
    </source>
</evidence>
<dbReference type="Proteomes" id="UP000054851">
    <property type="component" value="Unassembled WGS sequence"/>
</dbReference>
<dbReference type="STRING" id="1777140.AWB79_00871"/>
<evidence type="ECO:0000313" key="8">
    <source>
        <dbReference type="EMBL" id="SAK44724.1"/>
    </source>
</evidence>
<dbReference type="InterPro" id="IPR013154">
    <property type="entry name" value="ADH-like_N"/>
</dbReference>
<dbReference type="GO" id="GO:0008270">
    <property type="term" value="F:zinc ion binding"/>
    <property type="evidence" value="ECO:0007669"/>
    <property type="project" value="InterPro"/>
</dbReference>
<feature type="domain" description="Enoyl reductase (ER)" evidence="7">
    <location>
        <begin position="7"/>
        <end position="342"/>
    </location>
</feature>
<keyword evidence="9" id="KW-1185">Reference proteome</keyword>
<dbReference type="EMBL" id="FCOA02000002">
    <property type="protein sequence ID" value="SAK44724.1"/>
    <property type="molecule type" value="Genomic_DNA"/>
</dbReference>
<reference evidence="8" key="1">
    <citation type="submission" date="2016-01" db="EMBL/GenBank/DDBJ databases">
        <authorList>
            <person name="Peeters C."/>
        </authorList>
    </citation>
    <scope>NUCLEOTIDE SEQUENCE</scope>
    <source>
        <strain evidence="8">LMG 29322</strain>
    </source>
</reference>
<evidence type="ECO:0000256" key="2">
    <source>
        <dbReference type="ARBA" id="ARBA00008072"/>
    </source>
</evidence>
<dbReference type="InterPro" id="IPR013149">
    <property type="entry name" value="ADH-like_C"/>
</dbReference>
<dbReference type="RefSeq" id="WP_061166158.1">
    <property type="nucleotide sequence ID" value="NZ_FCOA02000002.1"/>
</dbReference>
<dbReference type="OrthoDB" id="5484143at2"/>
<dbReference type="AlphaFoldDB" id="A0A157ZGQ9"/>
<dbReference type="SMART" id="SM00829">
    <property type="entry name" value="PKS_ER"/>
    <property type="match status" value="1"/>
</dbReference>
<dbReference type="PROSITE" id="PS00059">
    <property type="entry name" value="ADH_ZINC"/>
    <property type="match status" value="1"/>
</dbReference>
<dbReference type="InterPro" id="IPR036291">
    <property type="entry name" value="NAD(P)-bd_dom_sf"/>
</dbReference>
<evidence type="ECO:0000256" key="3">
    <source>
        <dbReference type="ARBA" id="ARBA00022723"/>
    </source>
</evidence>
<keyword evidence="5" id="KW-0560">Oxidoreductase</keyword>
<dbReference type="SUPFAM" id="SSF51735">
    <property type="entry name" value="NAD(P)-binding Rossmann-fold domains"/>
    <property type="match status" value="1"/>
</dbReference>
<name>A0A157ZGQ9_9BURK</name>
<keyword evidence="4 6" id="KW-0862">Zinc</keyword>
<evidence type="ECO:0000256" key="6">
    <source>
        <dbReference type="RuleBase" id="RU361277"/>
    </source>
</evidence>
<evidence type="ECO:0000259" key="7">
    <source>
        <dbReference type="SMART" id="SM00829"/>
    </source>
</evidence>
<sequence length="345" mass="36454">MLAAVLHEPKKLVIDEIDTPEPLPGQVQIRVRAGGICGSDLSYYFKGKSGDFAVREPFVLGHEVAGEIAALGEGVSGLAIGQRVAVNPGLNCGACRFCVKGMPNHCLNMRFMGSASTFPHMQGMFRQYITAAARQCVPVPDSLDFAQASMAEPLAVALHALKLAGSLVGATMLLVGCGPIGCIVLAAARRAGAHRIVAIDLADKALAMAASLGADETVLANDQARIDAWSRERGTFDVVIEASGSPAGLDTALRSVRAGGTVIQLGNLPAGQSPVAANLVMAKELRYQGSFRFTDEYATAADELASQRIDLRPLMTHAFPLAEANRAFEVALDRNQSMKVHLQFD</sequence>
<protein>
    <submittedName>
        <fullName evidence="8">Phosphoesterase</fullName>
    </submittedName>
</protein>
<comment type="cofactor">
    <cofactor evidence="1 6">
        <name>Zn(2+)</name>
        <dbReference type="ChEBI" id="CHEBI:29105"/>
    </cofactor>
</comment>
<dbReference type="Pfam" id="PF08240">
    <property type="entry name" value="ADH_N"/>
    <property type="match status" value="1"/>
</dbReference>
<dbReference type="Gene3D" id="3.40.50.720">
    <property type="entry name" value="NAD(P)-binding Rossmann-like Domain"/>
    <property type="match status" value="1"/>
</dbReference>
<comment type="caution">
    <text evidence="8">The sequence shown here is derived from an EMBL/GenBank/DDBJ whole genome shotgun (WGS) entry which is preliminary data.</text>
</comment>
<comment type="similarity">
    <text evidence="2 6">Belongs to the zinc-containing alcohol dehydrogenase family.</text>
</comment>
<dbReference type="Gene3D" id="3.90.180.10">
    <property type="entry name" value="Medium-chain alcohol dehydrogenases, catalytic domain"/>
    <property type="match status" value="1"/>
</dbReference>
<dbReference type="SUPFAM" id="SSF50129">
    <property type="entry name" value="GroES-like"/>
    <property type="match status" value="1"/>
</dbReference>
<evidence type="ECO:0000256" key="4">
    <source>
        <dbReference type="ARBA" id="ARBA00022833"/>
    </source>
</evidence>
<keyword evidence="3 6" id="KW-0479">Metal-binding</keyword>
<dbReference type="GO" id="GO:0016616">
    <property type="term" value="F:oxidoreductase activity, acting on the CH-OH group of donors, NAD or NADP as acceptor"/>
    <property type="evidence" value="ECO:0007669"/>
    <property type="project" value="UniProtKB-ARBA"/>
</dbReference>
<evidence type="ECO:0000313" key="9">
    <source>
        <dbReference type="Proteomes" id="UP000054851"/>
    </source>
</evidence>
<proteinExistence type="inferred from homology"/>
<organism evidence="8 9">
    <name type="scientific">Caballeronia hypogeia</name>
    <dbReference type="NCBI Taxonomy" id="1777140"/>
    <lineage>
        <taxon>Bacteria</taxon>
        <taxon>Pseudomonadati</taxon>
        <taxon>Pseudomonadota</taxon>
        <taxon>Betaproteobacteria</taxon>
        <taxon>Burkholderiales</taxon>
        <taxon>Burkholderiaceae</taxon>
        <taxon>Caballeronia</taxon>
    </lineage>
</organism>
<dbReference type="InterPro" id="IPR020843">
    <property type="entry name" value="ER"/>
</dbReference>
<accession>A0A157ZGQ9</accession>
<dbReference type="InterPro" id="IPR011032">
    <property type="entry name" value="GroES-like_sf"/>
</dbReference>
<gene>
    <name evidence="8" type="ORF">AWB79_00871</name>
</gene>
<dbReference type="PANTHER" id="PTHR43161">
    <property type="entry name" value="SORBITOL DEHYDROGENASE"/>
    <property type="match status" value="1"/>
</dbReference>
<dbReference type="Pfam" id="PF00107">
    <property type="entry name" value="ADH_zinc_N"/>
    <property type="match status" value="1"/>
</dbReference>
<dbReference type="InterPro" id="IPR002328">
    <property type="entry name" value="ADH_Zn_CS"/>
</dbReference>
<dbReference type="PANTHER" id="PTHR43161:SF9">
    <property type="entry name" value="SORBITOL DEHYDROGENASE"/>
    <property type="match status" value="1"/>
</dbReference>
<dbReference type="CDD" id="cd08232">
    <property type="entry name" value="idonate-5-DH"/>
    <property type="match status" value="1"/>
</dbReference>